<sequence>MFGWRLRLRYDTESMLSQSYRNWTLRWRCLSKWIHMLSGWCRSKFAMLPDLYWYWNCGWPTAEWQPLPCGYKAYLWRMLSNCKISNACTYIFPFGKPPRLITR</sequence>
<keyword evidence="1" id="KW-1185">Reference proteome</keyword>
<name>A0A0M3HMP3_ASCLU</name>
<evidence type="ECO:0000313" key="1">
    <source>
        <dbReference type="Proteomes" id="UP000036681"/>
    </source>
</evidence>
<dbReference type="Proteomes" id="UP000036681">
    <property type="component" value="Unplaced"/>
</dbReference>
<protein>
    <submittedName>
        <fullName evidence="2">Uncharacterized protein</fullName>
    </submittedName>
</protein>
<evidence type="ECO:0000313" key="2">
    <source>
        <dbReference type="WBParaSite" id="ALUE_0000281801-mRNA-1"/>
    </source>
</evidence>
<dbReference type="WBParaSite" id="ALUE_0000281801-mRNA-1">
    <property type="protein sequence ID" value="ALUE_0000281801-mRNA-1"/>
    <property type="gene ID" value="ALUE_0000281801"/>
</dbReference>
<proteinExistence type="predicted"/>
<organism evidence="1 2">
    <name type="scientific">Ascaris lumbricoides</name>
    <name type="common">Giant roundworm</name>
    <dbReference type="NCBI Taxonomy" id="6252"/>
    <lineage>
        <taxon>Eukaryota</taxon>
        <taxon>Metazoa</taxon>
        <taxon>Ecdysozoa</taxon>
        <taxon>Nematoda</taxon>
        <taxon>Chromadorea</taxon>
        <taxon>Rhabditida</taxon>
        <taxon>Spirurina</taxon>
        <taxon>Ascaridomorpha</taxon>
        <taxon>Ascaridoidea</taxon>
        <taxon>Ascarididae</taxon>
        <taxon>Ascaris</taxon>
    </lineage>
</organism>
<accession>A0A0M3HMP3</accession>
<dbReference type="AlphaFoldDB" id="A0A0M3HMP3"/>
<reference evidence="2" key="1">
    <citation type="submission" date="2017-02" db="UniProtKB">
        <authorList>
            <consortium name="WormBaseParasite"/>
        </authorList>
    </citation>
    <scope>IDENTIFICATION</scope>
</reference>